<dbReference type="RefSeq" id="WP_039104395.1">
    <property type="nucleotide sequence ID" value="NZ_CAMLJH010000018.1"/>
</dbReference>
<reference evidence="1 2" key="1">
    <citation type="journal article" date="2014" name="Appl. Environ. Microbiol.">
        <title>Gut symbionts from distinct hosts exhibit genotoxic activity via divergent colibactin biosynthetic pathways.</title>
        <authorList>
            <person name="Engel P."/>
            <person name="Vizcaino M.I."/>
            <person name="Crawford J.M."/>
        </authorList>
    </citation>
    <scope>NUCLEOTIDE SEQUENCE [LARGE SCALE GENOMIC DNA]</scope>
    <source>
        <strain evidence="1 2">PEB0191</strain>
    </source>
</reference>
<dbReference type="SUPFAM" id="SSF56784">
    <property type="entry name" value="HAD-like"/>
    <property type="match status" value="1"/>
</dbReference>
<dbReference type="GO" id="GO:0016791">
    <property type="term" value="F:phosphatase activity"/>
    <property type="evidence" value="ECO:0007669"/>
    <property type="project" value="TreeGrafter"/>
</dbReference>
<dbReference type="PANTHER" id="PTHR10000">
    <property type="entry name" value="PHOSPHOSERINE PHOSPHATASE"/>
    <property type="match status" value="1"/>
</dbReference>
<dbReference type="InterPro" id="IPR023214">
    <property type="entry name" value="HAD_sf"/>
</dbReference>
<dbReference type="GO" id="GO:0000287">
    <property type="term" value="F:magnesium ion binding"/>
    <property type="evidence" value="ECO:0007669"/>
    <property type="project" value="UniProtKB-ARBA"/>
</dbReference>
<protein>
    <submittedName>
        <fullName evidence="1">HAD-superfamily hydrolase, subfamily IIB</fullName>
    </submittedName>
</protein>
<dbReference type="NCBIfam" id="TIGR01484">
    <property type="entry name" value="HAD-SF-IIB"/>
    <property type="match status" value="1"/>
</dbReference>
<dbReference type="InterPro" id="IPR000150">
    <property type="entry name" value="Cof"/>
</dbReference>
<dbReference type="Gene3D" id="3.40.50.1000">
    <property type="entry name" value="HAD superfamily/HAD-like"/>
    <property type="match status" value="1"/>
</dbReference>
<dbReference type="EMBL" id="CP009056">
    <property type="protein sequence ID" value="AJA44787.1"/>
    <property type="molecule type" value="Genomic_DNA"/>
</dbReference>
<dbReference type="PROSITE" id="PS01229">
    <property type="entry name" value="COF_2"/>
    <property type="match status" value="1"/>
</dbReference>
<dbReference type="NCBIfam" id="TIGR00099">
    <property type="entry name" value="Cof-subfamily"/>
    <property type="match status" value="1"/>
</dbReference>
<dbReference type="Proteomes" id="UP000030901">
    <property type="component" value="Chromosome"/>
</dbReference>
<dbReference type="InterPro" id="IPR036412">
    <property type="entry name" value="HAD-like_sf"/>
</dbReference>
<gene>
    <name evidence="1" type="ORF">FPB0191_00961</name>
</gene>
<evidence type="ECO:0000313" key="2">
    <source>
        <dbReference type="Proteomes" id="UP000030901"/>
    </source>
</evidence>
<keyword evidence="1" id="KW-0378">Hydrolase</keyword>
<dbReference type="STRING" id="1267021.FPB0191_00961"/>
<accession>A0A0A7S1R4</accession>
<sequence>MTYKAVAFDMDGTLLNNQRLILPETVSVLNQLKQMGIKVILVTGRHHSMIYPYYHQLQLATPAICCNGSYLYDFNKCMAFDANPLTKTQAKTLLNLVNEYNIHTLIYTDQYITYEVLDDHLEGIFEWIDTLPTQLKPEFVKVNSFLDVINDAKKVFKFATSSHDIPALKAFSAAVEAQGDFECEWSWVNRADVAAKGNSKGKGLANWANYEGIPLEQIIAFGDNYNDLSMLKMAGLGIAMGNADEEIKQQVDRVIGDNNTPTIAEELTRLFLK</sequence>
<dbReference type="SFLD" id="SFLDS00003">
    <property type="entry name" value="Haloacid_Dehalogenase"/>
    <property type="match status" value="1"/>
</dbReference>
<dbReference type="OrthoDB" id="9781413at2"/>
<dbReference type="NCBIfam" id="NF007821">
    <property type="entry name" value="PRK10530.1"/>
    <property type="match status" value="1"/>
</dbReference>
<dbReference type="SFLD" id="SFLDG01140">
    <property type="entry name" value="C2.B:_Phosphomannomutase_and_P"/>
    <property type="match status" value="1"/>
</dbReference>
<dbReference type="AlphaFoldDB" id="A0A0A7S1R4"/>
<dbReference type="Gene3D" id="3.30.1240.10">
    <property type="match status" value="1"/>
</dbReference>
<name>A0A0A7S1R4_FRIPE</name>
<dbReference type="GO" id="GO:0005829">
    <property type="term" value="C:cytosol"/>
    <property type="evidence" value="ECO:0007669"/>
    <property type="project" value="TreeGrafter"/>
</dbReference>
<dbReference type="Pfam" id="PF08282">
    <property type="entry name" value="Hydrolase_3"/>
    <property type="match status" value="1"/>
</dbReference>
<organism evidence="1 2">
    <name type="scientific">Frischella perrara</name>
    <dbReference type="NCBI Taxonomy" id="1267021"/>
    <lineage>
        <taxon>Bacteria</taxon>
        <taxon>Pseudomonadati</taxon>
        <taxon>Pseudomonadota</taxon>
        <taxon>Gammaproteobacteria</taxon>
        <taxon>Orbales</taxon>
        <taxon>Orbaceae</taxon>
        <taxon>Frischella</taxon>
    </lineage>
</organism>
<dbReference type="CDD" id="cd07516">
    <property type="entry name" value="HAD_Pase"/>
    <property type="match status" value="1"/>
</dbReference>
<keyword evidence="2" id="KW-1185">Reference proteome</keyword>
<dbReference type="HOGENOM" id="CLU_044146_1_0_6"/>
<proteinExistence type="predicted"/>
<dbReference type="InterPro" id="IPR006379">
    <property type="entry name" value="HAD-SF_hydro_IIB"/>
</dbReference>
<dbReference type="PROSITE" id="PS01228">
    <property type="entry name" value="COF_1"/>
    <property type="match status" value="1"/>
</dbReference>
<dbReference type="KEGG" id="fpp:FPB0191_00961"/>
<dbReference type="PANTHER" id="PTHR10000:SF58">
    <property type="entry name" value="PYRIDOXAL PHOSPHATE PHOSPHATASE YBHA"/>
    <property type="match status" value="1"/>
</dbReference>
<evidence type="ECO:0000313" key="1">
    <source>
        <dbReference type="EMBL" id="AJA44787.1"/>
    </source>
</evidence>